<gene>
    <name evidence="1" type="ORF">MNBD_IGNAVI01-810</name>
</gene>
<reference evidence="1" key="1">
    <citation type="submission" date="2018-06" db="EMBL/GenBank/DDBJ databases">
        <authorList>
            <person name="Zhirakovskaya E."/>
        </authorList>
    </citation>
    <scope>NUCLEOTIDE SEQUENCE</scope>
</reference>
<dbReference type="AlphaFoldDB" id="A0A3B1BGC6"/>
<evidence type="ECO:0000313" key="1">
    <source>
        <dbReference type="EMBL" id="VAX15162.1"/>
    </source>
</evidence>
<protein>
    <submittedName>
        <fullName evidence="1">LPS-assembly protein LptD @ Organic solvent tolerance protein</fullName>
    </submittedName>
</protein>
<organism evidence="1">
    <name type="scientific">hydrothermal vent metagenome</name>
    <dbReference type="NCBI Taxonomy" id="652676"/>
    <lineage>
        <taxon>unclassified sequences</taxon>
        <taxon>metagenomes</taxon>
        <taxon>ecological metagenomes</taxon>
    </lineage>
</organism>
<name>A0A3B1BGC6_9ZZZZ</name>
<feature type="non-terminal residue" evidence="1">
    <location>
        <position position="1"/>
    </location>
</feature>
<proteinExistence type="predicted"/>
<sequence length="64" mass="7659">SYDITNKKMNAPQITIYRDLHAWEANMVWNPIGTYRGFRFEIRIKAPEFRDIKMTKSKEIYGGF</sequence>
<dbReference type="EMBL" id="UOGD01000007">
    <property type="protein sequence ID" value="VAX15162.1"/>
    <property type="molecule type" value="Genomic_DNA"/>
</dbReference>
<accession>A0A3B1BGC6</accession>